<dbReference type="STRING" id="156976.AK829_08005"/>
<evidence type="ECO:0000256" key="4">
    <source>
        <dbReference type="ARBA" id="ARBA00023136"/>
    </source>
</evidence>
<feature type="transmembrane region" description="Helical" evidence="5">
    <location>
        <begin position="179"/>
        <end position="198"/>
    </location>
</feature>
<sequence>MSFHVSAPQSIEKKLDLFTQEPARFATRAMLAGVFLGIMTAFAANTATTIESLAPGMGRYAFASIFASTLYIIVVLQGELATGDMMFMTYGAVHRKNTLRKGFALVCFVTLFNLIGGVLVTSMIATTTIGEAVTTDSFIYQLMVSKLEKPSGKLFIEAILANIVVNIAFMLSAQAGKDFTAKLLGVIVIIPAFAAMSYEHSIANFVLTSLTGFEFGPSAIPGYTLDNVLRHWTIVWIGNFIGGGLIMGGIYGWLNLTKTEYKD</sequence>
<evidence type="ECO:0000256" key="1">
    <source>
        <dbReference type="ARBA" id="ARBA00004141"/>
    </source>
</evidence>
<dbReference type="InterPro" id="IPR023271">
    <property type="entry name" value="Aquaporin-like"/>
</dbReference>
<dbReference type="GO" id="GO:0005886">
    <property type="term" value="C:plasma membrane"/>
    <property type="evidence" value="ECO:0007669"/>
    <property type="project" value="TreeGrafter"/>
</dbReference>
<feature type="transmembrane region" description="Helical" evidence="5">
    <location>
        <begin position="154"/>
        <end position="172"/>
    </location>
</feature>
<evidence type="ECO:0000256" key="2">
    <source>
        <dbReference type="ARBA" id="ARBA00022692"/>
    </source>
</evidence>
<dbReference type="Pfam" id="PF01226">
    <property type="entry name" value="Form_Nir_trans"/>
    <property type="match status" value="1"/>
</dbReference>
<feature type="transmembrane region" description="Helical" evidence="5">
    <location>
        <begin position="102"/>
        <end position="125"/>
    </location>
</feature>
<evidence type="ECO:0000256" key="3">
    <source>
        <dbReference type="ARBA" id="ARBA00022989"/>
    </source>
</evidence>
<dbReference type="PANTHER" id="PTHR30520">
    <property type="entry name" value="FORMATE TRANSPORTER-RELATED"/>
    <property type="match status" value="1"/>
</dbReference>
<dbReference type="GO" id="GO:0015499">
    <property type="term" value="F:formate transmembrane transporter activity"/>
    <property type="evidence" value="ECO:0007669"/>
    <property type="project" value="TreeGrafter"/>
</dbReference>
<dbReference type="AlphaFoldDB" id="A0A0K1RCF6"/>
<keyword evidence="2 5" id="KW-0812">Transmembrane</keyword>
<evidence type="ECO:0000313" key="7">
    <source>
        <dbReference type="Proteomes" id="UP000060016"/>
    </source>
</evidence>
<reference evidence="6 7" key="1">
    <citation type="submission" date="2015-08" db="EMBL/GenBank/DDBJ databases">
        <authorList>
            <person name="Babu N.S."/>
            <person name="Beckwith C.J."/>
            <person name="Beseler K.G."/>
            <person name="Brison A."/>
            <person name="Carone J.V."/>
            <person name="Caskin T.P."/>
            <person name="Diamond M."/>
            <person name="Durham M.E."/>
            <person name="Foxe J.M."/>
            <person name="Go M."/>
            <person name="Henderson B.A."/>
            <person name="Jones I.B."/>
            <person name="McGettigan J.A."/>
            <person name="Micheletti S.J."/>
            <person name="Nasrallah M.E."/>
            <person name="Ortiz D."/>
            <person name="Piller C.R."/>
            <person name="Privatt S.R."/>
            <person name="Schneider S.L."/>
            <person name="Sharp S."/>
            <person name="Smith T.C."/>
            <person name="Stanton J.D."/>
            <person name="Ullery H.E."/>
            <person name="Wilson R.J."/>
            <person name="Serrano M.G."/>
            <person name="Buck G."/>
            <person name="Lee V."/>
            <person name="Wang Y."/>
            <person name="Carvalho R."/>
            <person name="Voegtly L."/>
            <person name="Shi R."/>
            <person name="Duckworth R."/>
            <person name="Johnson A."/>
            <person name="Loviza R."/>
            <person name="Walstead R."/>
            <person name="Shah Z."/>
            <person name="Kiflezghi M."/>
            <person name="Wade K."/>
            <person name="Ball S.L."/>
            <person name="Bradley K.W."/>
            <person name="Asai D.J."/>
            <person name="Bowman C.A."/>
            <person name="Russell D.A."/>
            <person name="Pope W.H."/>
            <person name="Jacobs-Sera D."/>
            <person name="Hendrix R.W."/>
            <person name="Hatfull G.F."/>
        </authorList>
    </citation>
    <scope>NUCLEOTIDE SEQUENCE [LARGE SCALE GENOMIC DNA]</scope>
    <source>
        <strain evidence="6 7">PUDD_83A45</strain>
    </source>
</reference>
<dbReference type="RefSeq" id="WP_052205379.1">
    <property type="nucleotide sequence ID" value="NZ_CP012342.1"/>
</dbReference>
<protein>
    <recommendedName>
        <fullName evidence="8">Transporter</fullName>
    </recommendedName>
</protein>
<organism evidence="6 7">
    <name type="scientific">Corynebacterium riegelii</name>
    <dbReference type="NCBI Taxonomy" id="156976"/>
    <lineage>
        <taxon>Bacteria</taxon>
        <taxon>Bacillati</taxon>
        <taxon>Actinomycetota</taxon>
        <taxon>Actinomycetes</taxon>
        <taxon>Mycobacteriales</taxon>
        <taxon>Corynebacteriaceae</taxon>
        <taxon>Corynebacterium</taxon>
    </lineage>
</organism>
<evidence type="ECO:0000256" key="5">
    <source>
        <dbReference type="SAM" id="Phobius"/>
    </source>
</evidence>
<proteinExistence type="predicted"/>
<gene>
    <name evidence="6" type="ORF">AK829_08005</name>
</gene>
<dbReference type="KEGG" id="crie:AK829_08005"/>
<keyword evidence="7" id="KW-1185">Reference proteome</keyword>
<keyword evidence="3 5" id="KW-1133">Transmembrane helix</keyword>
<dbReference type="Proteomes" id="UP000060016">
    <property type="component" value="Chromosome"/>
</dbReference>
<feature type="transmembrane region" description="Helical" evidence="5">
    <location>
        <begin position="29"/>
        <end position="48"/>
    </location>
</feature>
<accession>A0A0K1RCF6</accession>
<dbReference type="EMBL" id="CP012342">
    <property type="protein sequence ID" value="AKV59112.1"/>
    <property type="molecule type" value="Genomic_DNA"/>
</dbReference>
<dbReference type="Gene3D" id="1.20.1080.10">
    <property type="entry name" value="Glycerol uptake facilitator protein"/>
    <property type="match status" value="1"/>
</dbReference>
<keyword evidence="4 5" id="KW-0472">Membrane</keyword>
<evidence type="ECO:0000313" key="6">
    <source>
        <dbReference type="EMBL" id="AKV59112.1"/>
    </source>
</evidence>
<feature type="transmembrane region" description="Helical" evidence="5">
    <location>
        <begin position="234"/>
        <end position="254"/>
    </location>
</feature>
<comment type="subcellular location">
    <subcellularLocation>
        <location evidence="1">Membrane</location>
        <topology evidence="1">Multi-pass membrane protein</topology>
    </subcellularLocation>
</comment>
<dbReference type="InterPro" id="IPR000292">
    <property type="entry name" value="For/NO2_transpt"/>
</dbReference>
<feature type="transmembrane region" description="Helical" evidence="5">
    <location>
        <begin position="60"/>
        <end position="81"/>
    </location>
</feature>
<dbReference type="PANTHER" id="PTHR30520:SF8">
    <property type="entry name" value="NITRITE TRANSPORTER NIRC"/>
    <property type="match status" value="1"/>
</dbReference>
<name>A0A0K1RCF6_9CORY</name>
<dbReference type="PATRIC" id="fig|156976.3.peg.1602"/>
<evidence type="ECO:0008006" key="8">
    <source>
        <dbReference type="Google" id="ProtNLM"/>
    </source>
</evidence>